<comment type="caution">
    <text evidence="2">The sequence shown here is derived from an EMBL/GenBank/DDBJ whole genome shotgun (WGS) entry which is preliminary data.</text>
</comment>
<organism evidence="2 3">
    <name type="scientific">Lithohypha guttulata</name>
    <dbReference type="NCBI Taxonomy" id="1690604"/>
    <lineage>
        <taxon>Eukaryota</taxon>
        <taxon>Fungi</taxon>
        <taxon>Dikarya</taxon>
        <taxon>Ascomycota</taxon>
        <taxon>Pezizomycotina</taxon>
        <taxon>Eurotiomycetes</taxon>
        <taxon>Chaetothyriomycetidae</taxon>
        <taxon>Chaetothyriales</taxon>
        <taxon>Trichomeriaceae</taxon>
        <taxon>Lithohypha</taxon>
    </lineage>
</organism>
<accession>A0AAN7SVG9</accession>
<reference evidence="2 3" key="1">
    <citation type="submission" date="2023-08" db="EMBL/GenBank/DDBJ databases">
        <title>Black Yeasts Isolated from many extreme environments.</title>
        <authorList>
            <person name="Coleine C."/>
            <person name="Stajich J.E."/>
            <person name="Selbmann L."/>
        </authorList>
    </citation>
    <scope>NUCLEOTIDE SEQUENCE [LARGE SCALE GENOMIC DNA]</scope>
    <source>
        <strain evidence="2 3">CCFEE 5910</strain>
    </source>
</reference>
<feature type="compositionally biased region" description="Acidic residues" evidence="1">
    <location>
        <begin position="194"/>
        <end position="212"/>
    </location>
</feature>
<feature type="region of interest" description="Disordered" evidence="1">
    <location>
        <begin position="190"/>
        <end position="212"/>
    </location>
</feature>
<dbReference type="AlphaFoldDB" id="A0AAN7SVG9"/>
<evidence type="ECO:0000256" key="1">
    <source>
        <dbReference type="SAM" id="MobiDB-lite"/>
    </source>
</evidence>
<evidence type="ECO:0000313" key="3">
    <source>
        <dbReference type="Proteomes" id="UP001309876"/>
    </source>
</evidence>
<proteinExistence type="predicted"/>
<protein>
    <submittedName>
        <fullName evidence="2">Uncharacterized protein</fullName>
    </submittedName>
</protein>
<evidence type="ECO:0000313" key="2">
    <source>
        <dbReference type="EMBL" id="KAK5082693.1"/>
    </source>
</evidence>
<keyword evidence="3" id="KW-1185">Reference proteome</keyword>
<dbReference type="Proteomes" id="UP001309876">
    <property type="component" value="Unassembled WGS sequence"/>
</dbReference>
<sequence length="324" mass="36374">MASTMTNYISPKDNMNISPKDTINHISPKDTMSSTSSCDYTEISISSITTQVWWTAVPCCNTNCLRCKRPNPLQSPKGEEVSNGSVINNNHEVKLPNPLLQSPKGETASNGSINYTAFSTPSSKPNPLLQPPNQSARNGNTIAITTNNNHNHPHNHTHTHNHANTHTHTNTTTAIHLQTPNPLLSNPLVFDPATESDTDQEEDFGYTSEDSDTSTIKAPIQITKTPLYHYHAAINAIKQKKIKSVKKQKAQVVQMMTMMKEVLEREEVTETNGRMNLKKRFLEMARRELGLKTGTERTVKEKKQQRHRWGRRLGLGEKLRSVFD</sequence>
<gene>
    <name evidence="2" type="ORF">LTR05_006573</name>
</gene>
<name>A0AAN7SVG9_9EURO</name>
<dbReference type="EMBL" id="JAVRRJ010000007">
    <property type="protein sequence ID" value="KAK5082693.1"/>
    <property type="molecule type" value="Genomic_DNA"/>
</dbReference>